<proteinExistence type="predicted"/>
<evidence type="ECO:0000313" key="1">
    <source>
        <dbReference type="EMBL" id="CAG8636025.1"/>
    </source>
</evidence>
<dbReference type="EMBL" id="CAJVPQ010003728">
    <property type="protein sequence ID" value="CAG8636025.1"/>
    <property type="molecule type" value="Genomic_DNA"/>
</dbReference>
<sequence length="67" mass="7321">MYVEISSNGVKITATDGIGFSKPIDISPTKDGILEKKEFTMHEFLYGEAAGPPYQSITVRTEGNRAL</sequence>
<name>A0A9N9DC82_9GLOM</name>
<gene>
    <name evidence="1" type="ORF">FCALED_LOCUS10317</name>
</gene>
<dbReference type="AlphaFoldDB" id="A0A9N9DC82"/>
<reference evidence="1" key="1">
    <citation type="submission" date="2021-06" db="EMBL/GenBank/DDBJ databases">
        <authorList>
            <person name="Kallberg Y."/>
            <person name="Tangrot J."/>
            <person name="Rosling A."/>
        </authorList>
    </citation>
    <scope>NUCLEOTIDE SEQUENCE</scope>
    <source>
        <strain evidence="1">UK204</strain>
    </source>
</reference>
<accession>A0A9N9DC82</accession>
<comment type="caution">
    <text evidence="1">The sequence shown here is derived from an EMBL/GenBank/DDBJ whole genome shotgun (WGS) entry which is preliminary data.</text>
</comment>
<evidence type="ECO:0000313" key="2">
    <source>
        <dbReference type="Proteomes" id="UP000789570"/>
    </source>
</evidence>
<dbReference type="Proteomes" id="UP000789570">
    <property type="component" value="Unassembled WGS sequence"/>
</dbReference>
<keyword evidence="2" id="KW-1185">Reference proteome</keyword>
<protein>
    <submittedName>
        <fullName evidence="1">10328_t:CDS:1</fullName>
    </submittedName>
</protein>
<organism evidence="1 2">
    <name type="scientific">Funneliformis caledonium</name>
    <dbReference type="NCBI Taxonomy" id="1117310"/>
    <lineage>
        <taxon>Eukaryota</taxon>
        <taxon>Fungi</taxon>
        <taxon>Fungi incertae sedis</taxon>
        <taxon>Mucoromycota</taxon>
        <taxon>Glomeromycotina</taxon>
        <taxon>Glomeromycetes</taxon>
        <taxon>Glomerales</taxon>
        <taxon>Glomeraceae</taxon>
        <taxon>Funneliformis</taxon>
    </lineage>
</organism>